<evidence type="ECO:0000313" key="1">
    <source>
        <dbReference type="EMBL" id="SDW06917.1"/>
    </source>
</evidence>
<protein>
    <submittedName>
        <fullName evidence="1">BNR/Asp-box repeat-containing protein</fullName>
    </submittedName>
</protein>
<name>A0A1H2QI69_9BACI</name>
<reference evidence="1 2" key="1">
    <citation type="submission" date="2016-10" db="EMBL/GenBank/DDBJ databases">
        <authorList>
            <person name="de Groot N.N."/>
        </authorList>
    </citation>
    <scope>NUCLEOTIDE SEQUENCE [LARGE SCALE GENOMIC DNA]</scope>
    <source>
        <strain evidence="1 2">DSM 23126</strain>
    </source>
</reference>
<dbReference type="InterPro" id="IPR052025">
    <property type="entry name" value="Xyloglucanase_GH74"/>
</dbReference>
<organism evidence="1 2">
    <name type="scientific">Marinococcus luteus</name>
    <dbReference type="NCBI Taxonomy" id="1122204"/>
    <lineage>
        <taxon>Bacteria</taxon>
        <taxon>Bacillati</taxon>
        <taxon>Bacillota</taxon>
        <taxon>Bacilli</taxon>
        <taxon>Bacillales</taxon>
        <taxon>Bacillaceae</taxon>
        <taxon>Marinococcus</taxon>
    </lineage>
</organism>
<dbReference type="CDD" id="cd15482">
    <property type="entry name" value="Sialidase_non-viral"/>
    <property type="match status" value="1"/>
</dbReference>
<dbReference type="PANTHER" id="PTHR43739:SF5">
    <property type="entry name" value="EXO-ALPHA-SIALIDASE"/>
    <property type="match status" value="1"/>
</dbReference>
<evidence type="ECO:0000313" key="2">
    <source>
        <dbReference type="Proteomes" id="UP000199488"/>
    </source>
</evidence>
<dbReference type="GO" id="GO:0010411">
    <property type="term" value="P:xyloglucan metabolic process"/>
    <property type="evidence" value="ECO:0007669"/>
    <property type="project" value="TreeGrafter"/>
</dbReference>
<dbReference type="SUPFAM" id="SSF110296">
    <property type="entry name" value="Oligoxyloglucan reducing end-specific cellobiohydrolase"/>
    <property type="match status" value="1"/>
</dbReference>
<dbReference type="Gene3D" id="2.130.10.10">
    <property type="entry name" value="YVTN repeat-like/Quinoprotein amine dehydrogenase"/>
    <property type="match status" value="1"/>
</dbReference>
<sequence length="356" mass="39652">MRILYAGMENELLVLTQSGEGWRTQTKLKGTQPVRVAVDPSDASIVYCATYGHGLWKSEDAGENWHALGKPQLYFEPAGDNGIPSPYITFVGTHPVKKGKESHIVYAGTEPSAVYYSEDGGKHWHEWTGIQHMASRPEWQFPPRPHTHHVRWVAPGYGNPDHIAVSIEYGAVLFSEDDGSTWQDRPEHSPRDVHTLLAHPSAPGRLYAACGDGFMNASHSYAESKDGGRHWHYQSEGLEKHPYLYNMVLNAADADDRFVSASKGPREAHSSGAASSAIYRKQGEAPFREMSRGLPAGSFTHVLTQDPEDASIFYALNNHGIFFLRTDGEEIWKPINIAWKDAYKHQHPSCFVASSK</sequence>
<dbReference type="EMBL" id="FNNC01000001">
    <property type="protein sequence ID" value="SDW06917.1"/>
    <property type="molecule type" value="Genomic_DNA"/>
</dbReference>
<dbReference type="InterPro" id="IPR015943">
    <property type="entry name" value="WD40/YVTN_repeat-like_dom_sf"/>
</dbReference>
<gene>
    <name evidence="1" type="ORF">SAMN05421781_0334</name>
</gene>
<proteinExistence type="predicted"/>
<dbReference type="AlphaFoldDB" id="A0A1H2QI69"/>
<dbReference type="PANTHER" id="PTHR43739">
    <property type="entry name" value="XYLOGLUCANASE (EUROFUNG)"/>
    <property type="match status" value="1"/>
</dbReference>
<dbReference type="OrthoDB" id="9757947at2"/>
<dbReference type="RefSeq" id="WP_091610443.1">
    <property type="nucleotide sequence ID" value="NZ_FNNC01000001.1"/>
</dbReference>
<dbReference type="Proteomes" id="UP000199488">
    <property type="component" value="Unassembled WGS sequence"/>
</dbReference>
<keyword evidence="2" id="KW-1185">Reference proteome</keyword>
<accession>A0A1H2QI69</accession>
<dbReference type="STRING" id="1122204.SAMN05421781_0334"/>